<evidence type="ECO:0000256" key="1">
    <source>
        <dbReference type="ARBA" id="ARBA00022737"/>
    </source>
</evidence>
<comment type="caution">
    <text evidence="3">The sequence shown here is derived from an EMBL/GenBank/DDBJ whole genome shotgun (WGS) entry which is preliminary data.</text>
</comment>
<dbReference type="InterPro" id="IPR055414">
    <property type="entry name" value="LRR_R13L4/SHOC2-like"/>
</dbReference>
<keyword evidence="1" id="KW-0677">Repeat</keyword>
<sequence length="762" mass="83207">MRYWWAWIGLVGVVLVATNCGRSAAPSVDEAIERITLLGGRIEPAEPTRASDVVAVDLSGTSIVDEELVFLRAFPKLRRLSLKGCPVSDYGMIQVGKLTMLEQLDIDKIMGITDVGMRRLSGLAKLRSLALYGGRITDAGMAHLSKLTELRSLSLRGANRVRYGFKHLPQFRHLEKLDLRGTTVWDADLPKYLGSLKTLKKLRLAWGTTDELLAALAEIPGLEELELSRTRSITEKGLDRLGRLKSLRSLRLWRMTLSEAAFERIASLPALEELKIVELKIAEGSTVEGCLKRLAGAKGLRVLHLGSRISDEAMVHLAELANLEELRGLGGIGEQGLGHLVRLKKLRRLQVSVRVSQASLRRLSAMTQLEEIRILGHTMTDADVAELAKMTHLRSVSIYSDHLTGAALASLAGLTETRSAYIGGKGITDEDLRHLAAWTELEDLSLQTSSVTGSGVRHLSGLKKLRSLRLIGGGLTDEGMVGFADLVQLESLDLAGQGINGQGLRHLAKLEQLRTLRLFRTAVNDDALKHVGALKGLRTLELHWTLVTNAGMEHLAGLEMLHALYLSETAVTEGAMADLTKAKRLRTVYMMSAGDAGLRWLLPMPLTEGEWVTSADGVLSLRLLAPTEDVRPAEPIVLIAEMRNNSDHPVRVLRPFGDSYRAMLGMTIIGPKGEVTYTGDTPSYALGSGAFAVLPPGESIRDRMVLKVHAFAGSSAPGKYEITYRYLVGSDIRGASATVAPKAIDPWQGEIQTQPIHVVKRK</sequence>
<evidence type="ECO:0000259" key="2">
    <source>
        <dbReference type="Pfam" id="PF23598"/>
    </source>
</evidence>
<evidence type="ECO:0000313" key="3">
    <source>
        <dbReference type="EMBL" id="KKN81803.1"/>
    </source>
</evidence>
<dbReference type="AlphaFoldDB" id="A0A0F9WSM4"/>
<proteinExistence type="predicted"/>
<gene>
    <name evidence="3" type="ORF">LCGC14_0315680</name>
</gene>
<dbReference type="PANTHER" id="PTHR13318">
    <property type="entry name" value="PARTNER OF PAIRED, ISOFORM B-RELATED"/>
    <property type="match status" value="1"/>
</dbReference>
<dbReference type="PANTHER" id="PTHR13318:SF190">
    <property type="entry name" value="PARTNER OF PAIRED, ISOFORM B"/>
    <property type="match status" value="1"/>
</dbReference>
<dbReference type="EMBL" id="LAZR01000210">
    <property type="protein sequence ID" value="KKN81803.1"/>
    <property type="molecule type" value="Genomic_DNA"/>
</dbReference>
<name>A0A0F9WSM4_9ZZZZ</name>
<organism evidence="3">
    <name type="scientific">marine sediment metagenome</name>
    <dbReference type="NCBI Taxonomy" id="412755"/>
    <lineage>
        <taxon>unclassified sequences</taxon>
        <taxon>metagenomes</taxon>
        <taxon>ecological metagenomes</taxon>
    </lineage>
</organism>
<dbReference type="InterPro" id="IPR006553">
    <property type="entry name" value="Leu-rich_rpt_Cys-con_subtyp"/>
</dbReference>
<dbReference type="Pfam" id="PF23598">
    <property type="entry name" value="LRR_14"/>
    <property type="match status" value="1"/>
</dbReference>
<dbReference type="SMART" id="SM00367">
    <property type="entry name" value="LRR_CC"/>
    <property type="match status" value="7"/>
</dbReference>
<reference evidence="3" key="1">
    <citation type="journal article" date="2015" name="Nature">
        <title>Complex archaea that bridge the gap between prokaryotes and eukaryotes.</title>
        <authorList>
            <person name="Spang A."/>
            <person name="Saw J.H."/>
            <person name="Jorgensen S.L."/>
            <person name="Zaremba-Niedzwiedzka K."/>
            <person name="Martijn J."/>
            <person name="Lind A.E."/>
            <person name="van Eijk R."/>
            <person name="Schleper C."/>
            <person name="Guy L."/>
            <person name="Ettema T.J."/>
        </authorList>
    </citation>
    <scope>NUCLEOTIDE SEQUENCE</scope>
</reference>
<protein>
    <recommendedName>
        <fullName evidence="2">Disease resistance R13L4/SHOC-2-like LRR domain-containing protein</fullName>
    </recommendedName>
</protein>
<dbReference type="GO" id="GO:0019005">
    <property type="term" value="C:SCF ubiquitin ligase complex"/>
    <property type="evidence" value="ECO:0007669"/>
    <property type="project" value="TreeGrafter"/>
</dbReference>
<accession>A0A0F9WSM4</accession>
<dbReference type="Gene3D" id="3.80.10.10">
    <property type="entry name" value="Ribonuclease Inhibitor"/>
    <property type="match status" value="5"/>
</dbReference>
<dbReference type="SUPFAM" id="SSF52047">
    <property type="entry name" value="RNI-like"/>
    <property type="match status" value="2"/>
</dbReference>
<dbReference type="GO" id="GO:0031146">
    <property type="term" value="P:SCF-dependent proteasomal ubiquitin-dependent protein catabolic process"/>
    <property type="evidence" value="ECO:0007669"/>
    <property type="project" value="TreeGrafter"/>
</dbReference>
<dbReference type="InterPro" id="IPR032675">
    <property type="entry name" value="LRR_dom_sf"/>
</dbReference>
<feature type="domain" description="Disease resistance R13L4/SHOC-2-like LRR" evidence="2">
    <location>
        <begin position="116"/>
        <end position="295"/>
    </location>
</feature>